<dbReference type="InterPro" id="IPR019456">
    <property type="entry name" value="Pyrv-flavodox_OxRtase_EKR"/>
</dbReference>
<dbReference type="InterPro" id="IPR033412">
    <property type="entry name" value="PFOR_II"/>
</dbReference>
<evidence type="ECO:0000256" key="9">
    <source>
        <dbReference type="PIRNR" id="PIRNR000159"/>
    </source>
</evidence>
<dbReference type="eggNOG" id="COG1013">
    <property type="taxonomic scope" value="Bacteria"/>
</dbReference>
<dbReference type="InterPro" id="IPR050722">
    <property type="entry name" value="Pyruvate:ferred/Flavod_OxRd"/>
</dbReference>
<feature type="binding site" evidence="12">
    <location>
        <position position="711"/>
    </location>
    <ligand>
        <name>[4Fe-4S] cluster</name>
        <dbReference type="ChEBI" id="CHEBI:49883"/>
        <label>2</label>
    </ligand>
</feature>
<dbReference type="FunFam" id="3.40.920.10:FF:000001">
    <property type="entry name" value="Pyruvate:ferredoxin (Flavodoxin) oxidoreductase"/>
    <property type="match status" value="1"/>
</dbReference>
<dbReference type="SUPFAM" id="SSF52922">
    <property type="entry name" value="TK C-terminal domain-like"/>
    <property type="match status" value="1"/>
</dbReference>
<gene>
    <name evidence="13" type="ORF">A2J07_07180</name>
</gene>
<feature type="binding site" evidence="10">
    <location>
        <position position="114"/>
    </location>
    <ligand>
        <name>pyruvate</name>
        <dbReference type="ChEBI" id="CHEBI:15361"/>
    </ligand>
</feature>
<dbReference type="SMART" id="SM00890">
    <property type="entry name" value="EKR"/>
    <property type="match status" value="1"/>
</dbReference>
<dbReference type="InterPro" id="IPR011766">
    <property type="entry name" value="TPP_enzyme_TPP-bd"/>
</dbReference>
<feature type="binding site" evidence="12">
    <location>
        <position position="701"/>
    </location>
    <ligand>
        <name>[4Fe-4S] cluster</name>
        <dbReference type="ChEBI" id="CHEBI:49883"/>
        <label>1</label>
    </ligand>
</feature>
<keyword evidence="6 9" id="KW-0560">Oxidoreductase</keyword>
<feature type="binding site" evidence="10">
    <location>
        <position position="831"/>
    </location>
    <ligand>
        <name>thiamine diphosphate</name>
        <dbReference type="ChEBI" id="CHEBI:58937"/>
    </ligand>
</feature>
<dbReference type="InterPro" id="IPR009014">
    <property type="entry name" value="Transketo_C/PFOR_II"/>
</dbReference>
<feature type="binding site" evidence="10">
    <location>
        <position position="64"/>
    </location>
    <ligand>
        <name>thiamine diphosphate</name>
        <dbReference type="ChEBI" id="CHEBI:58937"/>
    </ligand>
</feature>
<dbReference type="SUPFAM" id="SSF53323">
    <property type="entry name" value="Pyruvate-ferredoxin oxidoreductase, PFOR, domain III"/>
    <property type="match status" value="1"/>
</dbReference>
<dbReference type="InterPro" id="IPR019752">
    <property type="entry name" value="Pyrv/ketoisovalerate_OxRed_cat"/>
</dbReference>
<dbReference type="GO" id="GO:0051539">
    <property type="term" value="F:4 iron, 4 sulfur cluster binding"/>
    <property type="evidence" value="ECO:0007669"/>
    <property type="project" value="UniProtKB-KW"/>
</dbReference>
<keyword evidence="4 12" id="KW-0479">Metal-binding</keyword>
<dbReference type="FunFam" id="3.40.50.920:FF:000007">
    <property type="entry name" value="Pyruvate:ferredoxin (Flavodoxin) oxidoreductase"/>
    <property type="match status" value="1"/>
</dbReference>
<dbReference type="InterPro" id="IPR017900">
    <property type="entry name" value="4Fe4S_Fe_S_CS"/>
</dbReference>
<dbReference type="PROSITE" id="PS00198">
    <property type="entry name" value="4FE4S_FER_1"/>
    <property type="match status" value="1"/>
</dbReference>
<dbReference type="FunFam" id="3.40.50.970:FF:000041">
    <property type="entry name" value="Pyruvate:ferredoxin (Flavodoxin) oxidoreductase"/>
    <property type="match status" value="1"/>
</dbReference>
<feature type="binding site" evidence="12">
    <location>
        <position position="707"/>
    </location>
    <ligand>
        <name>[4Fe-4S] cluster</name>
        <dbReference type="ChEBI" id="CHEBI:49883"/>
        <label>1</label>
    </ligand>
</feature>
<name>A0A162IKM2_9FUSO</name>
<dbReference type="PROSITE" id="PS51379">
    <property type="entry name" value="4FE4S_FER_2"/>
    <property type="match status" value="2"/>
</dbReference>
<dbReference type="Gene3D" id="3.30.70.20">
    <property type="match status" value="1"/>
</dbReference>
<evidence type="ECO:0000256" key="2">
    <source>
        <dbReference type="ARBA" id="ARBA00022448"/>
    </source>
</evidence>
<dbReference type="FunFam" id="3.40.50.970:FF:000012">
    <property type="entry name" value="Pyruvate:ferredoxin (Flavodoxin) oxidoreductase"/>
    <property type="match status" value="1"/>
</dbReference>
<dbReference type="FunFam" id="3.30.70.20:FF:000022">
    <property type="entry name" value="Pyruvate:ferredoxin (Flavodoxin) oxidoreductase"/>
    <property type="match status" value="1"/>
</dbReference>
<dbReference type="Pfam" id="PF01558">
    <property type="entry name" value="POR"/>
    <property type="match status" value="1"/>
</dbReference>
<dbReference type="Gene3D" id="4.10.780.10">
    <property type="entry name" value="Pyruvate-flavodoxin oxidoreductase, EKR domain"/>
    <property type="match status" value="1"/>
</dbReference>
<dbReference type="Pfam" id="PF02775">
    <property type="entry name" value="TPP_enzyme_C"/>
    <property type="match status" value="1"/>
</dbReference>
<dbReference type="PANTHER" id="PTHR32154:SF0">
    <property type="entry name" value="PYRUVATE-FLAVODOXIN OXIDOREDUCTASE-RELATED"/>
    <property type="match status" value="1"/>
</dbReference>
<keyword evidence="3 12" id="KW-0004">4Fe-4S</keyword>
<feature type="binding site" evidence="10">
    <location>
        <begin position="1004"/>
        <end position="1009"/>
    </location>
    <ligand>
        <name>thiamine diphosphate</name>
        <dbReference type="ChEBI" id="CHEBI:58937"/>
    </ligand>
</feature>
<dbReference type="SUPFAM" id="SSF54862">
    <property type="entry name" value="4Fe-4S ferredoxins"/>
    <property type="match status" value="1"/>
</dbReference>
<dbReference type="CDD" id="cd03377">
    <property type="entry name" value="TPP_PFOR_PNO"/>
    <property type="match status" value="1"/>
</dbReference>
<feature type="binding site" evidence="12">
    <location>
        <position position="1084"/>
    </location>
    <ligand>
        <name>[4Fe-4S] cluster</name>
        <dbReference type="ChEBI" id="CHEBI:49883"/>
        <label>3</label>
    </ligand>
</feature>
<dbReference type="Pfam" id="PF01855">
    <property type="entry name" value="POR_N"/>
    <property type="match status" value="1"/>
</dbReference>
<feature type="binding site" evidence="10">
    <location>
        <position position="854"/>
    </location>
    <ligand>
        <name>thiamine diphosphate</name>
        <dbReference type="ChEBI" id="CHEBI:58937"/>
    </ligand>
</feature>
<evidence type="ECO:0000256" key="12">
    <source>
        <dbReference type="PIRSR" id="PIRSR000159-50"/>
    </source>
</evidence>
<dbReference type="NCBIfam" id="TIGR02176">
    <property type="entry name" value="pyruv_ox_red"/>
    <property type="match status" value="1"/>
</dbReference>
<evidence type="ECO:0000256" key="4">
    <source>
        <dbReference type="ARBA" id="ARBA00022723"/>
    </source>
</evidence>
<feature type="binding site" evidence="12">
    <location>
        <position position="767"/>
    </location>
    <ligand>
        <name>[4Fe-4S] cluster</name>
        <dbReference type="ChEBI" id="CHEBI:49883"/>
        <label>1</label>
    </ligand>
</feature>
<dbReference type="GO" id="GO:0016903">
    <property type="term" value="F:oxidoreductase activity, acting on the aldehyde or oxo group of donors"/>
    <property type="evidence" value="ECO:0007669"/>
    <property type="project" value="InterPro"/>
</dbReference>
<dbReference type="Gene3D" id="3.40.920.10">
    <property type="entry name" value="Pyruvate-ferredoxin oxidoreductase, PFOR, domain III"/>
    <property type="match status" value="1"/>
</dbReference>
<keyword evidence="8 12" id="KW-0411">Iron-sulfur</keyword>
<evidence type="ECO:0000256" key="11">
    <source>
        <dbReference type="PIRSR" id="PIRSR000159-2"/>
    </source>
</evidence>
<evidence type="ECO:0000313" key="13">
    <source>
        <dbReference type="EMBL" id="KYL01826.1"/>
    </source>
</evidence>
<feature type="binding site" evidence="12">
    <location>
        <position position="757"/>
    </location>
    <ligand>
        <name>[4Fe-4S] cluster</name>
        <dbReference type="ChEBI" id="CHEBI:49883"/>
        <label>2</label>
    </ligand>
</feature>
<dbReference type="GO" id="GO:0030976">
    <property type="term" value="F:thiamine pyrophosphate binding"/>
    <property type="evidence" value="ECO:0007669"/>
    <property type="project" value="InterPro"/>
</dbReference>
<dbReference type="eggNOG" id="COG1014">
    <property type="taxonomic scope" value="Bacteria"/>
</dbReference>
<dbReference type="PIRSF" id="PIRSF000159">
    <property type="entry name" value="NifJ"/>
    <property type="match status" value="1"/>
</dbReference>
<dbReference type="InterPro" id="IPR011895">
    <property type="entry name" value="Pyrv_flavodox_OxRed"/>
</dbReference>
<reference evidence="13 14" key="1">
    <citation type="submission" date="2016-03" db="EMBL/GenBank/DDBJ databases">
        <title>Comparative genomics of human isolates of Fusobacterium necrophorum.</title>
        <authorList>
            <person name="Jensen A."/>
            <person name="Bank S."/>
            <person name="Andersen P.S."/>
            <person name="Kristensen L.H."/>
            <person name="Prag J."/>
        </authorList>
    </citation>
    <scope>NUCLEOTIDE SEQUENCE [LARGE SCALE GENOMIC DNA]</scope>
    <source>
        <strain evidence="13 14">LS_1264</strain>
    </source>
</reference>
<dbReference type="InterPro" id="IPR017896">
    <property type="entry name" value="4Fe4S_Fe-S-bd"/>
</dbReference>
<evidence type="ECO:0000256" key="8">
    <source>
        <dbReference type="ARBA" id="ARBA00023014"/>
    </source>
</evidence>
<dbReference type="AlphaFoldDB" id="A0A162IKM2"/>
<feature type="site" description="Important for catalytic activity" evidence="11">
    <location>
        <position position="64"/>
    </location>
</feature>
<feature type="site" description="Important for catalytic activity" evidence="11">
    <location>
        <position position="114"/>
    </location>
</feature>
<dbReference type="InterPro" id="IPR029061">
    <property type="entry name" value="THDP-binding"/>
</dbReference>
<feature type="binding site" evidence="10">
    <location>
        <begin position="975"/>
        <end position="978"/>
    </location>
    <ligand>
        <name>thiamine diphosphate</name>
        <dbReference type="ChEBI" id="CHEBI:58937"/>
    </ligand>
</feature>
<dbReference type="Pfam" id="PF12838">
    <property type="entry name" value="Fer4_7"/>
    <property type="match status" value="1"/>
</dbReference>
<feature type="binding site" evidence="12">
    <location>
        <position position="760"/>
    </location>
    <ligand>
        <name>[4Fe-4S] cluster</name>
        <dbReference type="ChEBI" id="CHEBI:49883"/>
        <label>2</label>
    </ligand>
</feature>
<feature type="site" description="Important for catalytic activity" evidence="11">
    <location>
        <position position="31"/>
    </location>
</feature>
<comment type="cofactor">
    <cofactor evidence="12">
        <name>[4Fe-4S] cluster</name>
        <dbReference type="ChEBI" id="CHEBI:49883"/>
    </cofactor>
    <text evidence="12">Binds 3 [4Fe-4S] clusters per subunit.</text>
</comment>
<evidence type="ECO:0000313" key="14">
    <source>
        <dbReference type="Proteomes" id="UP000075816"/>
    </source>
</evidence>
<feature type="binding site" evidence="12">
    <location>
        <position position="829"/>
    </location>
    <ligand>
        <name>[4Fe-4S] cluster</name>
        <dbReference type="ChEBI" id="CHEBI:49883"/>
        <label>3</label>
    </ligand>
</feature>
<dbReference type="PANTHER" id="PTHR32154">
    <property type="entry name" value="PYRUVATE-FLAVODOXIN OXIDOREDUCTASE-RELATED"/>
    <property type="match status" value="1"/>
</dbReference>
<dbReference type="Proteomes" id="UP000075816">
    <property type="component" value="Unassembled WGS sequence"/>
</dbReference>
<dbReference type="EMBL" id="LVEA01000075">
    <property type="protein sequence ID" value="KYL01826.1"/>
    <property type="molecule type" value="Genomic_DNA"/>
</dbReference>
<dbReference type="eggNOG" id="COG1143">
    <property type="taxonomic scope" value="Bacteria"/>
</dbReference>
<dbReference type="GO" id="GO:0006979">
    <property type="term" value="P:response to oxidative stress"/>
    <property type="evidence" value="ECO:0007669"/>
    <property type="project" value="TreeGrafter"/>
</dbReference>
<dbReference type="Gene3D" id="3.40.50.970">
    <property type="match status" value="2"/>
</dbReference>
<feature type="site" description="Important for catalytic activity" evidence="11">
    <location>
        <position position="1009"/>
    </location>
</feature>
<comment type="similarity">
    <text evidence="1 9">Belongs to the pyruvate:ferredoxin/flavodoxin oxidoreductase family.</text>
</comment>
<dbReference type="RefSeq" id="WP_005958217.1">
    <property type="nucleotide sequence ID" value="NZ_CAXOUE010000018.1"/>
</dbReference>
<dbReference type="Pfam" id="PF17147">
    <property type="entry name" value="PFOR_II"/>
    <property type="match status" value="1"/>
</dbReference>
<feature type="binding site" evidence="12">
    <location>
        <position position="763"/>
    </location>
    <ligand>
        <name>[4Fe-4S] cluster</name>
        <dbReference type="ChEBI" id="CHEBI:49883"/>
        <label>2</label>
    </ligand>
</feature>
<keyword evidence="5 9" id="KW-0249">Electron transport</keyword>
<dbReference type="eggNOG" id="COG0674">
    <property type="taxonomic scope" value="Bacteria"/>
</dbReference>
<dbReference type="InterPro" id="IPR002869">
    <property type="entry name" value="Pyrv_flavodox_OxRed_cen"/>
</dbReference>
<evidence type="ECO:0000256" key="5">
    <source>
        <dbReference type="ARBA" id="ARBA00022982"/>
    </source>
</evidence>
<dbReference type="Gene3D" id="3.40.50.920">
    <property type="match status" value="1"/>
</dbReference>
<comment type="caution">
    <text evidence="13">The sequence shown here is derived from an EMBL/GenBank/DDBJ whole genome shotgun (WGS) entry which is preliminary data.</text>
</comment>
<dbReference type="InterPro" id="IPR002880">
    <property type="entry name" value="Pyrv_Fd/Flavodoxin_OxRdtase_N"/>
</dbReference>
<sequence length="1193" mass="131068">MAKKMQTMDGNQAAAYASYAFTEVAGIYPITPSSPMAEYTDEWASRGMKNIFGVPVKLVEMQSEAGAAGSVHGSLQAGALTTTYTASQGLLLKIPNMYKIAGELLPGVIHVSARALSAQALSIFGDHQDIYAARQTGFAMLATNSVQEVMDLAGVAHLTAIKTRVPFMHFFDGFRTSHEIQKVEVMDYEVFKSLVDYEAIQAFRDRALNPEHPVTRGTAQNDDIYFQAREAQNKFYDAVPDVTAHYMAEISKVTGRDYKPFNYYGAADAERIIVAMGSVCEAAEEVIDYLNAKGEKVGMVKVHLYRPFSEKYFFDVFPKSVKRIAVLDRTKEPGSLGEPLLLDVKSLFYGKENAPLIVGGRYGLSSKDTTPAQIVAVFDNLKAEQPKDLFTVGIVDDVTFTSLEVGAPVVVSDPSTKACLFYGLGADGTVGANKNSIKIIGDKTDLYAQGYFAYDSKKSGGVTRSHLRFGKNPIKSTYLVSTPNFVACSVPAYLNQYDMTSGLREGGKFLLNCVWDKEEALQRIPNNVKRDIARANGKLYIINATKLAHDIGLGQRTNTIMQSAFFKLAEIIPFEDAQQYMKDYAKKSYAKKGDDIVQLNYQAIDIGASGLVEIEVDPAWKDLKVEAKVEEAKDCSCSSCDCSAVEKFVEKIAKPVNAIKGYDLPVSAFNGYEDGTFENGTSAFEKRGVAVDVPLWDSTKCIQCNQCSYVCPHAVIRPFLVSEEEKAASPVAFDTLKAMGKGLDGLTYRIQVSPLDCVGCGSCVNVCPAPGKAITMQPIAMSMDAEEDKKADYLFNKVEYRSNLMSIDTVKGSQFAQPLFEFHGACPGCGETPYLKAITQLFGDRMMVANATGCSSIYSGSAPATPYTTNSCGEGPSWASSLFEDNAEFGMGMHVAVEALRDRIQTVMEANLDTVSEEMATLFKEWIANRKYSAKTREIRDILVPMLEKTDAAYAKEILELKQYLVKKSQWIIGGDGWAYDIGYGGLDHVLASSEDVNIIVLDTEVYSNTGGQASKSTPTAAVAKFAAAGKSVKKKDLAAIAMSYGHIYVAQVSMGANQQQYLKAIKEAEAHQGPSIIIAYAPCINHGIKKGMSKSQTEMKLATECGYWPLFRYNPSLEAIGKNPLVIDSKEPKWEQYDEYLLGETRYLTLSKSNPEHAKELFAENKFEAQRRWRQYKRLAAMDFSEENRAAE</sequence>
<accession>A0A162IKM2</accession>
<proteinExistence type="inferred from homology"/>
<feature type="binding site" evidence="10">
    <location>
        <position position="31"/>
    </location>
    <ligand>
        <name>pyruvate</name>
        <dbReference type="ChEBI" id="CHEBI:15361"/>
    </ligand>
</feature>
<dbReference type="Pfam" id="PF10371">
    <property type="entry name" value="EKR"/>
    <property type="match status" value="1"/>
</dbReference>
<dbReference type="SUPFAM" id="SSF52518">
    <property type="entry name" value="Thiamin diphosphate-binding fold (THDP-binding)"/>
    <property type="match status" value="2"/>
</dbReference>
<feature type="binding site" evidence="12">
    <location>
        <position position="854"/>
    </location>
    <ligand>
        <name>[4Fe-4S] cluster</name>
        <dbReference type="ChEBI" id="CHEBI:49883"/>
        <label>3</label>
    </ligand>
</feature>
<keyword evidence="13" id="KW-0670">Pyruvate</keyword>
<evidence type="ECO:0000256" key="1">
    <source>
        <dbReference type="ARBA" id="ARBA00009032"/>
    </source>
</evidence>
<dbReference type="GO" id="GO:0005506">
    <property type="term" value="F:iron ion binding"/>
    <property type="evidence" value="ECO:0007669"/>
    <property type="project" value="InterPro"/>
</dbReference>
<feature type="binding site" evidence="12">
    <location>
        <position position="704"/>
    </location>
    <ligand>
        <name>[4Fe-4S] cluster</name>
        <dbReference type="ChEBI" id="CHEBI:49883"/>
        <label>1</label>
    </ligand>
</feature>
<feature type="binding site" evidence="12">
    <location>
        <position position="826"/>
    </location>
    <ligand>
        <name>[4Fe-4S] cluster</name>
        <dbReference type="ChEBI" id="CHEBI:49883"/>
        <label>3</label>
    </ligand>
</feature>
<protein>
    <submittedName>
        <fullName evidence="13">Pyruvate:ferredoxin (Flavodoxin) oxidoreductase</fullName>
    </submittedName>
</protein>
<dbReference type="KEGG" id="fnf:BSQ88_08030"/>
<keyword evidence="7 12" id="KW-0408">Iron</keyword>
<dbReference type="InterPro" id="IPR037112">
    <property type="entry name" value="Pyrv-flavodox_OxR_EKR_sf"/>
</dbReference>
<evidence type="ECO:0000256" key="3">
    <source>
        <dbReference type="ARBA" id="ARBA00022485"/>
    </source>
</evidence>
<dbReference type="GO" id="GO:0022900">
    <property type="term" value="P:electron transport chain"/>
    <property type="evidence" value="ECO:0007669"/>
    <property type="project" value="InterPro"/>
</dbReference>
<evidence type="ECO:0000256" key="10">
    <source>
        <dbReference type="PIRSR" id="PIRSR000159-1"/>
    </source>
</evidence>
<dbReference type="CDD" id="cd07034">
    <property type="entry name" value="TPP_PYR_PFOR_IOR-alpha_like"/>
    <property type="match status" value="1"/>
</dbReference>
<organism evidence="13 14">
    <name type="scientific">Fusobacterium necrophorum subsp. funduliforme</name>
    <dbReference type="NCBI Taxonomy" id="143387"/>
    <lineage>
        <taxon>Bacteria</taxon>
        <taxon>Fusobacteriati</taxon>
        <taxon>Fusobacteriota</taxon>
        <taxon>Fusobacteriia</taxon>
        <taxon>Fusobacteriales</taxon>
        <taxon>Fusobacteriaceae</taxon>
        <taxon>Fusobacterium</taxon>
    </lineage>
</organism>
<keyword evidence="2 9" id="KW-0813">Transport</keyword>
<evidence type="ECO:0000256" key="6">
    <source>
        <dbReference type="ARBA" id="ARBA00023002"/>
    </source>
</evidence>
<dbReference type="GeneID" id="75076373"/>
<evidence type="ECO:0000256" key="7">
    <source>
        <dbReference type="ARBA" id="ARBA00023004"/>
    </source>
</evidence>